<dbReference type="InterPro" id="IPR017210">
    <property type="entry name" value="APP1"/>
</dbReference>
<dbReference type="GeneID" id="30985418"/>
<dbReference type="GO" id="GO:0008195">
    <property type="term" value="F:phosphatidate phosphatase activity"/>
    <property type="evidence" value="ECO:0007669"/>
    <property type="project" value="InterPro"/>
</dbReference>
<evidence type="ECO:0000259" key="2">
    <source>
        <dbReference type="Pfam" id="PF09949"/>
    </source>
</evidence>
<feature type="region of interest" description="Disordered" evidence="1">
    <location>
        <begin position="558"/>
        <end position="594"/>
    </location>
</feature>
<dbReference type="Pfam" id="PF09949">
    <property type="entry name" value="APP1_cat"/>
    <property type="match status" value="1"/>
</dbReference>
<organism evidence="3 4">
    <name type="scientific">Suhomyces tanzawaensis NRRL Y-17324</name>
    <dbReference type="NCBI Taxonomy" id="984487"/>
    <lineage>
        <taxon>Eukaryota</taxon>
        <taxon>Fungi</taxon>
        <taxon>Dikarya</taxon>
        <taxon>Ascomycota</taxon>
        <taxon>Saccharomycotina</taxon>
        <taxon>Pichiomycetes</taxon>
        <taxon>Debaryomycetaceae</taxon>
        <taxon>Suhomyces</taxon>
    </lineage>
</organism>
<feature type="compositionally biased region" description="Low complexity" evidence="1">
    <location>
        <begin position="256"/>
        <end position="269"/>
    </location>
</feature>
<accession>A0A1E4SBA4</accession>
<protein>
    <submittedName>
        <fullName evidence="3">Actin patch protein 1</fullName>
    </submittedName>
</protein>
<dbReference type="InterPro" id="IPR052935">
    <property type="entry name" value="Mg2+_PAP"/>
</dbReference>
<gene>
    <name evidence="3" type="ORF">CANTADRAFT_8345</name>
</gene>
<dbReference type="PIRSF" id="PIRSF037464">
    <property type="entry name" value="UCP037464_APP1"/>
    <property type="match status" value="1"/>
</dbReference>
<dbReference type="Proteomes" id="UP000094285">
    <property type="component" value="Unassembled WGS sequence"/>
</dbReference>
<evidence type="ECO:0000256" key="1">
    <source>
        <dbReference type="SAM" id="MobiDB-lite"/>
    </source>
</evidence>
<keyword evidence="4" id="KW-1185">Reference proteome</keyword>
<dbReference type="PANTHER" id="PTHR28208">
    <property type="entry name" value="PHOSPHATIDATE PHOSPHATASE APP1"/>
    <property type="match status" value="1"/>
</dbReference>
<dbReference type="RefSeq" id="XP_020061868.1">
    <property type="nucleotide sequence ID" value="XM_020211282.1"/>
</dbReference>
<dbReference type="InterPro" id="IPR019236">
    <property type="entry name" value="APP1_cat"/>
</dbReference>
<name>A0A1E4SBA4_9ASCO</name>
<feature type="region of interest" description="Disordered" evidence="1">
    <location>
        <begin position="231"/>
        <end position="269"/>
    </location>
</feature>
<evidence type="ECO:0000313" key="4">
    <source>
        <dbReference type="Proteomes" id="UP000094285"/>
    </source>
</evidence>
<dbReference type="OrthoDB" id="541883at2759"/>
<dbReference type="STRING" id="984487.A0A1E4SBA4"/>
<sequence length="701" mass="78703">MVAGQRSNGGKWQEQAGFTLPHSTYLPHPPVKLRGRRVPFIKLASAFLAKRIFKRNPPAKHSKFKLVADIYKDFRSLKKLAPPNTVVHLHKKLRNARMAEQLGSNQPVSRRQRLLGLAKATRDTYIPRLTGSVSSLASGVSTRAFGQSSPSDIYDENGNLVFPKDTSLALFPSYTRYESNAYHVDVKGWLSCPGLMTRKNRLILSLARQITRYNNNSQATEQVVNQLESEKLSQDVLEPGSAPPDSDNESIRTFNSSSSAGTDTSQSQANTEDLIKERLACFIARSIPYAELEVIVGPKDPKNRHLVTPYSVKTDENGHFEICLQVEYEPSFIHVKTVTDESIFAYKDILLMPSDGFGIISDIDDTIKLTGVIGDKRELMTNLLLKDVSLWKIPTVIKWYCDLTKSGVSFHYVSNSPWQLFSTIDQYFKSANLPAGSFHLKQYTGNIIASLMEPSSSRKKRTLNKIVGDFPKKKFICVGDSGEHDLEAYVDLAVANPNQIVAIYIRYVPDSLSDIDDLKILKEIDRLLAIKKRMLKAEKPKPKEVEDLIDMTDMVAPAQSPKKLPPMVPKKPNTLKGNNLERQPNMPSVMKSHTDTELSLKKHTQSSPNGYLTSNENTITRASHSKGGCLDEIENVLLTQHYFDLEEMDPKGALWIRKIVDSIQDLEGTNTELKLFIDDDADFFIQSGSILQSHIEHKDLL</sequence>
<reference evidence="4" key="1">
    <citation type="submission" date="2016-05" db="EMBL/GenBank/DDBJ databases">
        <title>Comparative genomics of biotechnologically important yeasts.</title>
        <authorList>
            <consortium name="DOE Joint Genome Institute"/>
            <person name="Riley R."/>
            <person name="Haridas S."/>
            <person name="Wolfe K.H."/>
            <person name="Lopes M.R."/>
            <person name="Hittinger C.T."/>
            <person name="Goker M."/>
            <person name="Salamov A."/>
            <person name="Wisecaver J."/>
            <person name="Long T.M."/>
            <person name="Aerts A.L."/>
            <person name="Barry K."/>
            <person name="Choi C."/>
            <person name="Clum A."/>
            <person name="Coughlan A.Y."/>
            <person name="Deshpande S."/>
            <person name="Douglass A.P."/>
            <person name="Hanson S.J."/>
            <person name="Klenk H.-P."/>
            <person name="Labutti K."/>
            <person name="Lapidus A."/>
            <person name="Lindquist E."/>
            <person name="Lipzen A."/>
            <person name="Meier-Kolthoff J.P."/>
            <person name="Ohm R.A."/>
            <person name="Otillar R.P."/>
            <person name="Pangilinan J."/>
            <person name="Peng Y."/>
            <person name="Rokas A."/>
            <person name="Rosa C.A."/>
            <person name="Scheuner C."/>
            <person name="Sibirny A.A."/>
            <person name="Slot J.C."/>
            <person name="Stielow J.B."/>
            <person name="Sun H."/>
            <person name="Kurtzman C.P."/>
            <person name="Blackwell M."/>
            <person name="Grigoriev I.V."/>
            <person name="Jeffries T.W."/>
        </authorList>
    </citation>
    <scope>NUCLEOTIDE SEQUENCE [LARGE SCALE GENOMIC DNA]</scope>
    <source>
        <strain evidence="4">NRRL Y-17324</strain>
    </source>
</reference>
<dbReference type="GO" id="GO:0030479">
    <property type="term" value="C:actin cortical patch"/>
    <property type="evidence" value="ECO:0007669"/>
    <property type="project" value="TreeGrafter"/>
</dbReference>
<dbReference type="AlphaFoldDB" id="A0A1E4SBA4"/>
<dbReference type="PANTHER" id="PTHR28208:SF3">
    <property type="entry name" value="PHOSPHATIDATE PHOSPHATASE APP1"/>
    <property type="match status" value="1"/>
</dbReference>
<feature type="compositionally biased region" description="Polar residues" evidence="1">
    <location>
        <begin position="575"/>
        <end position="586"/>
    </location>
</feature>
<proteinExistence type="predicted"/>
<feature type="domain" description="Phosphatidate phosphatase APP1 catalytic" evidence="2">
    <location>
        <begin position="357"/>
        <end position="506"/>
    </location>
</feature>
<evidence type="ECO:0000313" key="3">
    <source>
        <dbReference type="EMBL" id="ODV76746.1"/>
    </source>
</evidence>
<dbReference type="EMBL" id="KV453917">
    <property type="protein sequence ID" value="ODV76746.1"/>
    <property type="molecule type" value="Genomic_DNA"/>
</dbReference>